<feature type="non-terminal residue" evidence="2">
    <location>
        <position position="1"/>
    </location>
</feature>
<feature type="region of interest" description="Disordered" evidence="1">
    <location>
        <begin position="1"/>
        <end position="60"/>
    </location>
</feature>
<dbReference type="InterPro" id="IPR024606">
    <property type="entry name" value="KIAA1549"/>
</dbReference>
<comment type="caution">
    <text evidence="2">The sequence shown here is derived from an EMBL/GenBank/DDBJ whole genome shotgun (WGS) entry which is preliminary data.</text>
</comment>
<reference evidence="2 3" key="1">
    <citation type="submission" date="2024-05" db="EMBL/GenBank/DDBJ databases">
        <title>Genome sequencing and assembly of Indian major carp, Cirrhinus mrigala (Hamilton, 1822).</title>
        <authorList>
            <person name="Mohindra V."/>
            <person name="Chowdhury L.M."/>
            <person name="Lal K."/>
            <person name="Jena J.K."/>
        </authorList>
    </citation>
    <scope>NUCLEOTIDE SEQUENCE [LARGE SCALE GENOMIC DNA]</scope>
    <source>
        <strain evidence="2">CM1030</strain>
        <tissue evidence="2">Blood</tissue>
    </source>
</reference>
<keyword evidence="3" id="KW-1185">Reference proteome</keyword>
<dbReference type="Proteomes" id="UP001529510">
    <property type="component" value="Unassembled WGS sequence"/>
</dbReference>
<accession>A0ABD0P4L2</accession>
<feature type="non-terminal residue" evidence="2">
    <location>
        <position position="60"/>
    </location>
</feature>
<evidence type="ECO:0000313" key="3">
    <source>
        <dbReference type="Proteomes" id="UP001529510"/>
    </source>
</evidence>
<evidence type="ECO:0000256" key="1">
    <source>
        <dbReference type="SAM" id="MobiDB-lite"/>
    </source>
</evidence>
<organism evidence="2 3">
    <name type="scientific">Cirrhinus mrigala</name>
    <name type="common">Mrigala</name>
    <dbReference type="NCBI Taxonomy" id="683832"/>
    <lineage>
        <taxon>Eukaryota</taxon>
        <taxon>Metazoa</taxon>
        <taxon>Chordata</taxon>
        <taxon>Craniata</taxon>
        <taxon>Vertebrata</taxon>
        <taxon>Euteleostomi</taxon>
        <taxon>Actinopterygii</taxon>
        <taxon>Neopterygii</taxon>
        <taxon>Teleostei</taxon>
        <taxon>Ostariophysi</taxon>
        <taxon>Cypriniformes</taxon>
        <taxon>Cyprinidae</taxon>
        <taxon>Labeoninae</taxon>
        <taxon>Labeonini</taxon>
        <taxon>Cirrhinus</taxon>
    </lineage>
</organism>
<dbReference type="AlphaFoldDB" id="A0ABD0P4L2"/>
<proteinExistence type="predicted"/>
<evidence type="ECO:0000313" key="2">
    <source>
        <dbReference type="EMBL" id="KAL0169033.1"/>
    </source>
</evidence>
<name>A0ABD0P4L2_CIRMR</name>
<gene>
    <name evidence="2" type="ORF">M9458_037255</name>
</gene>
<dbReference type="Pfam" id="PF12877">
    <property type="entry name" value="KIAA1549"/>
    <property type="match status" value="1"/>
</dbReference>
<dbReference type="PANTHER" id="PTHR21590">
    <property type="entry name" value="SEA DOMAIN-CONTAINING PROTEIN"/>
    <property type="match status" value="1"/>
</dbReference>
<dbReference type="PANTHER" id="PTHR21590:SF3">
    <property type="entry name" value="UPF0606 PROTEIN KIAA1549L"/>
    <property type="match status" value="1"/>
</dbReference>
<protein>
    <submittedName>
        <fullName evidence="2">Uncharacterized protein</fullName>
    </submittedName>
</protein>
<sequence length="60" mass="6617">GFDYAKQHLGQQGGDEETLPVTQETMVLPHPIRDAPLSLDKPARQDGSTSKKSLNSEIRK</sequence>
<dbReference type="EMBL" id="JAMKFB020000018">
    <property type="protein sequence ID" value="KAL0169033.1"/>
    <property type="molecule type" value="Genomic_DNA"/>
</dbReference>
<feature type="compositionally biased region" description="Polar residues" evidence="1">
    <location>
        <begin position="46"/>
        <end position="60"/>
    </location>
</feature>